<dbReference type="Pfam" id="PF10849">
    <property type="entry name" value="DUF2654"/>
    <property type="match status" value="1"/>
</dbReference>
<gene>
    <name evidence="1" type="ORF">VH12019_00333</name>
</gene>
<reference evidence="1 2" key="1">
    <citation type="submission" date="2019-12" db="EMBL/GenBank/DDBJ databases">
        <authorList>
            <person name="Harris M."/>
            <person name="Ho T.C."/>
            <person name="Fruchtman H."/>
            <person name="Garin M."/>
            <person name="Kubatin V."/>
            <person name="Lu T."/>
            <person name="Xue L."/>
            <person name="Marr M.T."/>
        </authorList>
    </citation>
    <scope>NUCLEOTIDE SEQUENCE [LARGE SCALE GENOMIC DNA]</scope>
</reference>
<name>A0A6B9SYM9_9CAUD</name>
<dbReference type="InterPro" id="IPR022558">
    <property type="entry name" value="DUF2654"/>
</dbReference>
<evidence type="ECO:0000313" key="1">
    <source>
        <dbReference type="EMBL" id="QHJ74252.1"/>
    </source>
</evidence>
<organism evidence="1 2">
    <name type="scientific">Vibrio phage VH1_2019</name>
    <dbReference type="NCBI Taxonomy" id="2686307"/>
    <lineage>
        <taxon>Viruses</taxon>
        <taxon>Duplodnaviria</taxon>
        <taxon>Heunggongvirae</taxon>
        <taxon>Uroviricota</taxon>
        <taxon>Caudoviricetes</taxon>
        <taxon>Pantevenvirales</taxon>
        <taxon>Straboviridae</taxon>
        <taxon>Schizotequatrovirus</taxon>
        <taxon>Schizotequatrovirus KVP40</taxon>
    </lineage>
</organism>
<sequence>MQEKPDLLKDDEIVDVVEDQEVLDYLDELQAQRRALVEKEAHRRIKKNSREIKRLHKHAEKCLIEGNKAGYVYAIGKLRSITGQTVGDDVLETLWKTSREQVLTIARSFAEAKAGQ</sequence>
<protein>
    <submittedName>
        <fullName evidence="1">Uncharacterized protein</fullName>
    </submittedName>
</protein>
<proteinExistence type="predicted"/>
<dbReference type="EMBL" id="MN794232">
    <property type="protein sequence ID" value="QHJ74252.1"/>
    <property type="molecule type" value="Genomic_DNA"/>
</dbReference>
<evidence type="ECO:0000313" key="2">
    <source>
        <dbReference type="Proteomes" id="UP000464957"/>
    </source>
</evidence>
<accession>A0A6B9SYM9</accession>
<dbReference type="Proteomes" id="UP000464957">
    <property type="component" value="Segment"/>
</dbReference>